<dbReference type="STRING" id="675120.M2Y464"/>
<protein>
    <recommendedName>
        <fullName evidence="4">FAD-binding domain-containing protein</fullName>
    </recommendedName>
</protein>
<keyword evidence="3" id="KW-0560">Oxidoreductase</keyword>
<gene>
    <name evidence="5" type="ORF">DOTSEDRAFT_72460</name>
</gene>
<dbReference type="GO" id="GO:0071949">
    <property type="term" value="F:FAD binding"/>
    <property type="evidence" value="ECO:0007669"/>
    <property type="project" value="InterPro"/>
</dbReference>
<evidence type="ECO:0000313" key="5">
    <source>
        <dbReference type="EMBL" id="EME43084.1"/>
    </source>
</evidence>
<sequence>MAPFNILINGCSVAGPALAIFLLMTPLPADQRPRITILERSPALRTNGQNVDIRGTGVTIIRKLGLEPVIRASSTGEEGVQWVDGKNQVWACFAVDKSGKTQGPTADIEIMRGRLAEIMYDRSKQQSAEVQQSGGAGIQYIFGDYLDSIDQHGDRVNVHFAKSDEHRSYDLVVGADGLQSSTRKLMWGADGESDRMKQLDAFGAFFSMPPGETDTMWRRWYHAPGRRGIMVRPDKHRGKSTVLMTIVNDKDERLSEVSRQGSFAQKALMKEYFEGCGWESERMLKEMDATDDFYYDIIAQVHMQKWSKGRVVLLGDAGYCASPFSGMGTTLALNGAYNLAGALAKHPFNHEAAFAEYDMTMRPIVDKAQKLVPGMPHILHPETAWGLWLTLVIGYILTWTNLQKLIFMLKGPSANAVPMEDFGFAEAVDTQH</sequence>
<dbReference type="eggNOG" id="ENOG502QTX9">
    <property type="taxonomic scope" value="Eukaryota"/>
</dbReference>
<evidence type="ECO:0000313" key="6">
    <source>
        <dbReference type="Proteomes" id="UP000016933"/>
    </source>
</evidence>
<evidence type="ECO:0000259" key="4">
    <source>
        <dbReference type="Pfam" id="PF01494"/>
    </source>
</evidence>
<organism evidence="5 6">
    <name type="scientific">Dothistroma septosporum (strain NZE10 / CBS 128990)</name>
    <name type="common">Red band needle blight fungus</name>
    <name type="synonym">Mycosphaerella pini</name>
    <dbReference type="NCBI Taxonomy" id="675120"/>
    <lineage>
        <taxon>Eukaryota</taxon>
        <taxon>Fungi</taxon>
        <taxon>Dikarya</taxon>
        <taxon>Ascomycota</taxon>
        <taxon>Pezizomycotina</taxon>
        <taxon>Dothideomycetes</taxon>
        <taxon>Dothideomycetidae</taxon>
        <taxon>Mycosphaerellales</taxon>
        <taxon>Mycosphaerellaceae</taxon>
        <taxon>Dothistroma</taxon>
    </lineage>
</organism>
<evidence type="ECO:0000256" key="3">
    <source>
        <dbReference type="ARBA" id="ARBA00023002"/>
    </source>
</evidence>
<dbReference type="InterPro" id="IPR002938">
    <property type="entry name" value="FAD-bd"/>
</dbReference>
<name>M2Y464_DOTSN</name>
<proteinExistence type="predicted"/>
<dbReference type="GO" id="GO:0016491">
    <property type="term" value="F:oxidoreductase activity"/>
    <property type="evidence" value="ECO:0007669"/>
    <property type="project" value="UniProtKB-KW"/>
</dbReference>
<accession>M2Y464</accession>
<dbReference type="OMA" id="RIWTENP"/>
<evidence type="ECO:0000256" key="1">
    <source>
        <dbReference type="ARBA" id="ARBA00022630"/>
    </source>
</evidence>
<dbReference type="InterPro" id="IPR051704">
    <property type="entry name" value="FAD_aromatic-hydroxylase"/>
</dbReference>
<dbReference type="EMBL" id="KB446540">
    <property type="protein sequence ID" value="EME43084.1"/>
    <property type="molecule type" value="Genomic_DNA"/>
</dbReference>
<dbReference type="Gene3D" id="3.50.50.60">
    <property type="entry name" value="FAD/NAD(P)-binding domain"/>
    <property type="match status" value="1"/>
</dbReference>
<reference evidence="6" key="1">
    <citation type="journal article" date="2012" name="PLoS Genet.">
        <title>The genomes of the fungal plant pathogens Cladosporium fulvum and Dothistroma septosporum reveal adaptation to different hosts and lifestyles but also signatures of common ancestry.</title>
        <authorList>
            <person name="de Wit P.J.G.M."/>
            <person name="van der Burgt A."/>
            <person name="Oekmen B."/>
            <person name="Stergiopoulos I."/>
            <person name="Abd-Elsalam K.A."/>
            <person name="Aerts A.L."/>
            <person name="Bahkali A.H."/>
            <person name="Beenen H.G."/>
            <person name="Chettri P."/>
            <person name="Cox M.P."/>
            <person name="Datema E."/>
            <person name="de Vries R.P."/>
            <person name="Dhillon B."/>
            <person name="Ganley A.R."/>
            <person name="Griffiths S.A."/>
            <person name="Guo Y."/>
            <person name="Hamelin R.C."/>
            <person name="Henrissat B."/>
            <person name="Kabir M.S."/>
            <person name="Jashni M.K."/>
            <person name="Kema G."/>
            <person name="Klaubauf S."/>
            <person name="Lapidus A."/>
            <person name="Levasseur A."/>
            <person name="Lindquist E."/>
            <person name="Mehrabi R."/>
            <person name="Ohm R.A."/>
            <person name="Owen T.J."/>
            <person name="Salamov A."/>
            <person name="Schwelm A."/>
            <person name="Schijlen E."/>
            <person name="Sun H."/>
            <person name="van den Burg H.A."/>
            <person name="van Ham R.C.H.J."/>
            <person name="Zhang S."/>
            <person name="Goodwin S.B."/>
            <person name="Grigoriev I.V."/>
            <person name="Collemare J."/>
            <person name="Bradshaw R.E."/>
        </authorList>
    </citation>
    <scope>NUCLEOTIDE SEQUENCE [LARGE SCALE GENOMIC DNA]</scope>
    <source>
        <strain evidence="6">NZE10 / CBS 128990</strain>
    </source>
</reference>
<feature type="domain" description="FAD-binding" evidence="4">
    <location>
        <begin position="7"/>
        <end position="346"/>
    </location>
</feature>
<dbReference type="Gene3D" id="3.30.9.10">
    <property type="entry name" value="D-Amino Acid Oxidase, subunit A, domain 2"/>
    <property type="match status" value="1"/>
</dbReference>
<keyword evidence="1" id="KW-0285">Flavoprotein</keyword>
<dbReference type="InterPro" id="IPR036188">
    <property type="entry name" value="FAD/NAD-bd_sf"/>
</dbReference>
<keyword evidence="2" id="KW-0274">FAD</keyword>
<evidence type="ECO:0000256" key="2">
    <source>
        <dbReference type="ARBA" id="ARBA00022827"/>
    </source>
</evidence>
<dbReference type="AlphaFoldDB" id="M2Y464"/>
<dbReference type="OrthoDB" id="655030at2759"/>
<dbReference type="HOGENOM" id="CLU_009665_1_0_1"/>
<keyword evidence="6" id="KW-1185">Reference proteome</keyword>
<dbReference type="SUPFAM" id="SSF51905">
    <property type="entry name" value="FAD/NAD(P)-binding domain"/>
    <property type="match status" value="1"/>
</dbReference>
<dbReference type="Proteomes" id="UP000016933">
    <property type="component" value="Unassembled WGS sequence"/>
</dbReference>
<dbReference type="PANTHER" id="PTHR46865">
    <property type="entry name" value="OXIDOREDUCTASE-RELATED"/>
    <property type="match status" value="1"/>
</dbReference>
<dbReference type="PRINTS" id="PR00420">
    <property type="entry name" value="RNGMNOXGNASE"/>
</dbReference>
<reference evidence="5 6" key="2">
    <citation type="journal article" date="2012" name="PLoS Pathog.">
        <title>Diverse lifestyles and strategies of plant pathogenesis encoded in the genomes of eighteen Dothideomycetes fungi.</title>
        <authorList>
            <person name="Ohm R.A."/>
            <person name="Feau N."/>
            <person name="Henrissat B."/>
            <person name="Schoch C.L."/>
            <person name="Horwitz B.A."/>
            <person name="Barry K.W."/>
            <person name="Condon B.J."/>
            <person name="Copeland A.C."/>
            <person name="Dhillon B."/>
            <person name="Glaser F."/>
            <person name="Hesse C.N."/>
            <person name="Kosti I."/>
            <person name="LaButti K."/>
            <person name="Lindquist E.A."/>
            <person name="Lucas S."/>
            <person name="Salamov A.A."/>
            <person name="Bradshaw R.E."/>
            <person name="Ciuffetti L."/>
            <person name="Hamelin R.C."/>
            <person name="Kema G.H.J."/>
            <person name="Lawrence C."/>
            <person name="Scott J.A."/>
            <person name="Spatafora J.W."/>
            <person name="Turgeon B.G."/>
            <person name="de Wit P.J.G.M."/>
            <person name="Zhong S."/>
            <person name="Goodwin S.B."/>
            <person name="Grigoriev I.V."/>
        </authorList>
    </citation>
    <scope>NUCLEOTIDE SEQUENCE [LARGE SCALE GENOMIC DNA]</scope>
    <source>
        <strain evidence="6">NZE10 / CBS 128990</strain>
    </source>
</reference>
<dbReference type="Pfam" id="PF01494">
    <property type="entry name" value="FAD_binding_3"/>
    <property type="match status" value="1"/>
</dbReference>
<dbReference type="PANTHER" id="PTHR46865:SF2">
    <property type="entry name" value="MONOOXYGENASE"/>
    <property type="match status" value="1"/>
</dbReference>